<organism evidence="1 2">
    <name type="scientific">Kroppenstedtia guangzhouensis</name>
    <dbReference type="NCBI Taxonomy" id="1274356"/>
    <lineage>
        <taxon>Bacteria</taxon>
        <taxon>Bacillati</taxon>
        <taxon>Bacillota</taxon>
        <taxon>Bacilli</taxon>
        <taxon>Bacillales</taxon>
        <taxon>Thermoactinomycetaceae</taxon>
        <taxon>Kroppenstedtia</taxon>
    </lineage>
</organism>
<keyword evidence="2" id="KW-1185">Reference proteome</keyword>
<dbReference type="Proteomes" id="UP000617979">
    <property type="component" value="Unassembled WGS sequence"/>
</dbReference>
<sequence>MATIKDKPTTRAFVLKNGDVVPASTLDRFAVKSLAEQAAGSRQIEDDLFANQYNEMQVIQPQYDPGTLIDVMDQNTYHYRCVQAKARDVTGLGWKLVPAFKKDEEDREPDETQKATVLEFLRQPHPEETLEEILFKFWTDYEAVGWAALEIIRNNQANPQQITGLRWIPAHTIRIHRDRDRYVQIRGARRVWFKALGAPFDVDWRTGLKFFPPNVLRPTGVEGVEDEEDPSITEEPIAPEHQGTEVLYLTNHVPSSDYYGTPDVMPALAAILGDIARAEYNIEFFENFGVPAYAVTVIGTELDDDTVAAIKKYFQKDLKEKRHGTLVLTAQKDPALGEEAQDIKIEFQALAVDVKEASFRLYRKDNRDEVLSAHGVPPYRAGIAEEGSLGGSTAAESTEIYKQSIILPRQQILEVRITRHILREAYGVTDWKFEFERIDTRDEERDIEILESKFNLGALTINDIRRELGQEAIDHPLMDMPFINGTPLDEIAKTLGLPPLFAASMGVPATPGGVVDPIGLLTGEPTGQDPAQVDPVALLKSLRVAFNEGVRK</sequence>
<proteinExistence type="predicted"/>
<comment type="caution">
    <text evidence="1">The sequence shown here is derived from an EMBL/GenBank/DDBJ whole genome shotgun (WGS) entry which is preliminary data.</text>
</comment>
<gene>
    <name evidence="1" type="ORF">GCM10007416_00630</name>
</gene>
<name>A0ABQ1FWX2_9BACL</name>
<dbReference type="RefSeq" id="WP_188428640.1">
    <property type="nucleotide sequence ID" value="NZ_BMEX01000001.1"/>
</dbReference>
<dbReference type="InterPro" id="IPR006944">
    <property type="entry name" value="Phage/GTA_portal"/>
</dbReference>
<dbReference type="Pfam" id="PF04860">
    <property type="entry name" value="Phage_portal"/>
    <property type="match status" value="1"/>
</dbReference>
<accession>A0ABQ1FWX2</accession>
<evidence type="ECO:0000313" key="1">
    <source>
        <dbReference type="EMBL" id="GGA31961.1"/>
    </source>
</evidence>
<evidence type="ECO:0008006" key="3">
    <source>
        <dbReference type="Google" id="ProtNLM"/>
    </source>
</evidence>
<protein>
    <recommendedName>
        <fullName evidence="3">Phage portal protein</fullName>
    </recommendedName>
</protein>
<evidence type="ECO:0000313" key="2">
    <source>
        <dbReference type="Proteomes" id="UP000617979"/>
    </source>
</evidence>
<dbReference type="EMBL" id="BMEX01000001">
    <property type="protein sequence ID" value="GGA31961.1"/>
    <property type="molecule type" value="Genomic_DNA"/>
</dbReference>
<reference evidence="2" key="1">
    <citation type="journal article" date="2019" name="Int. J. Syst. Evol. Microbiol.">
        <title>The Global Catalogue of Microorganisms (GCM) 10K type strain sequencing project: providing services to taxonomists for standard genome sequencing and annotation.</title>
        <authorList>
            <consortium name="The Broad Institute Genomics Platform"/>
            <consortium name="The Broad Institute Genome Sequencing Center for Infectious Disease"/>
            <person name="Wu L."/>
            <person name="Ma J."/>
        </authorList>
    </citation>
    <scope>NUCLEOTIDE SEQUENCE [LARGE SCALE GENOMIC DNA]</scope>
    <source>
        <strain evidence="2">CGMCC 1.12404</strain>
    </source>
</reference>